<name>A0A4R0R4Y5_9APHY</name>
<organism evidence="1 2">
    <name type="scientific">Steccherinum ochraceum</name>
    <dbReference type="NCBI Taxonomy" id="92696"/>
    <lineage>
        <taxon>Eukaryota</taxon>
        <taxon>Fungi</taxon>
        <taxon>Dikarya</taxon>
        <taxon>Basidiomycota</taxon>
        <taxon>Agaricomycotina</taxon>
        <taxon>Agaricomycetes</taxon>
        <taxon>Polyporales</taxon>
        <taxon>Steccherinaceae</taxon>
        <taxon>Steccherinum</taxon>
    </lineage>
</organism>
<evidence type="ECO:0008006" key="3">
    <source>
        <dbReference type="Google" id="ProtNLM"/>
    </source>
</evidence>
<proteinExistence type="predicted"/>
<keyword evidence="2" id="KW-1185">Reference proteome</keyword>
<reference evidence="1 2" key="1">
    <citation type="submission" date="2018-11" db="EMBL/GenBank/DDBJ databases">
        <title>Genome assembly of Steccherinum ochraceum LE-BIN_3174, the white-rot fungus of the Steccherinaceae family (The Residual Polyporoid clade, Polyporales, Basidiomycota).</title>
        <authorList>
            <person name="Fedorova T.V."/>
            <person name="Glazunova O.A."/>
            <person name="Landesman E.O."/>
            <person name="Moiseenko K.V."/>
            <person name="Psurtseva N.V."/>
            <person name="Savinova O.S."/>
            <person name="Shakhova N.V."/>
            <person name="Tyazhelova T.V."/>
            <person name="Vasina D.V."/>
        </authorList>
    </citation>
    <scope>NUCLEOTIDE SEQUENCE [LARGE SCALE GENOMIC DNA]</scope>
    <source>
        <strain evidence="1 2">LE-BIN_3174</strain>
    </source>
</reference>
<gene>
    <name evidence="1" type="ORF">EIP91_011401</name>
</gene>
<dbReference type="Proteomes" id="UP000292702">
    <property type="component" value="Unassembled WGS sequence"/>
</dbReference>
<sequence length="388" mass="42963">MAQVSSNRQVGDLAWPLTFLNKIACRKCRKYNQGCEVLEFGKGCRECVKAEHSCNLKRTDKDFDALSEDEIEDILQWTKKRLRRLTKAEYAEAVRPRSIISFQADILCTYIYFNVTNHIANPNGSPSPNYTSLLDVISAGVSVYFGRTMDKSSNDDHTAGTVVAGLTNAKEFHRSVLQRGRSVLPPQEQQAALLEMQKLYEEQVRTSLMHVNTADRVAASTSIGTDGSHHAHTSVQRNRSDVAVGMPGSVKAHIYHASSSAQAVDIALHSEDTVPLTMHDDFVSQGTARSSSFPQEHLRLQDNVVSLIESFRSDIRAERAAMDADTYSIPSAPGLNDGEVKDQAAFWTDIHTIVVDLRSDVRHAKDGRLQDLGRLQARCEEGTDVTSA</sequence>
<dbReference type="AlphaFoldDB" id="A0A4R0R4Y5"/>
<protein>
    <recommendedName>
        <fullName evidence="3">Zn(2)-C6 fungal-type domain-containing protein</fullName>
    </recommendedName>
</protein>
<dbReference type="EMBL" id="RWJN01000731">
    <property type="protein sequence ID" value="TCD59815.1"/>
    <property type="molecule type" value="Genomic_DNA"/>
</dbReference>
<comment type="caution">
    <text evidence="1">The sequence shown here is derived from an EMBL/GenBank/DDBJ whole genome shotgun (WGS) entry which is preliminary data.</text>
</comment>
<evidence type="ECO:0000313" key="1">
    <source>
        <dbReference type="EMBL" id="TCD59815.1"/>
    </source>
</evidence>
<evidence type="ECO:0000313" key="2">
    <source>
        <dbReference type="Proteomes" id="UP000292702"/>
    </source>
</evidence>
<accession>A0A4R0R4Y5</accession>